<dbReference type="InterPro" id="IPR004473">
    <property type="entry name" value="Restrct_endonuc_typeI_HsdR"/>
</dbReference>
<proteinExistence type="inferred from homology"/>
<dbReference type="SUPFAM" id="SSF52540">
    <property type="entry name" value="P-loop containing nucleoside triphosphate hydrolases"/>
    <property type="match status" value="1"/>
</dbReference>
<dbReference type="Pfam" id="PF18766">
    <property type="entry name" value="SWI2_SNF2"/>
    <property type="match status" value="1"/>
</dbReference>
<dbReference type="Pfam" id="PF22679">
    <property type="entry name" value="T1R_D3-like"/>
    <property type="match status" value="1"/>
</dbReference>
<dbReference type="InterPro" id="IPR007409">
    <property type="entry name" value="Restrct_endonuc_type1_HsdR_N"/>
</dbReference>
<comment type="subunit">
    <text evidence="10">The type I restriction/modification system is composed of three polypeptides R, M and S.</text>
</comment>
<keyword evidence="9 10" id="KW-0238">DNA-binding</keyword>
<keyword evidence="6 12" id="KW-0255">Endonuclease</keyword>
<dbReference type="InterPro" id="IPR021810">
    <property type="entry name" value="T1RH-like_C"/>
</dbReference>
<dbReference type="InterPro" id="IPR055180">
    <property type="entry name" value="HsdR_RecA-like_helicase_dom_2"/>
</dbReference>
<comment type="function">
    <text evidence="10">Subunit R is required for both nuclease and ATPase activities, but not for modification.</text>
</comment>
<evidence type="ECO:0000313" key="12">
    <source>
        <dbReference type="EMBL" id="MDC7227010.1"/>
    </source>
</evidence>
<dbReference type="GO" id="GO:0009035">
    <property type="term" value="F:type I site-specific deoxyribonuclease activity"/>
    <property type="evidence" value="ECO:0007669"/>
    <property type="project" value="UniProtKB-EC"/>
</dbReference>
<dbReference type="InterPro" id="IPR014001">
    <property type="entry name" value="Helicase_ATP-bd"/>
</dbReference>
<comment type="catalytic activity">
    <reaction evidence="1 10">
        <text>Endonucleolytic cleavage of DNA to give random double-stranded fragments with terminal 5'-phosphates, ATP is simultaneously hydrolyzed.</text>
        <dbReference type="EC" id="3.1.21.3"/>
    </reaction>
</comment>
<dbReference type="PROSITE" id="PS51192">
    <property type="entry name" value="HELICASE_ATP_BIND_1"/>
    <property type="match status" value="1"/>
</dbReference>
<evidence type="ECO:0000256" key="6">
    <source>
        <dbReference type="ARBA" id="ARBA00022759"/>
    </source>
</evidence>
<evidence type="ECO:0000259" key="11">
    <source>
        <dbReference type="PROSITE" id="PS51192"/>
    </source>
</evidence>
<dbReference type="GO" id="GO:0005524">
    <property type="term" value="F:ATP binding"/>
    <property type="evidence" value="ECO:0007669"/>
    <property type="project" value="UniProtKB-KW"/>
</dbReference>
<reference evidence="12 13" key="1">
    <citation type="submission" date="2022-12" db="EMBL/GenBank/DDBJ databases">
        <title>Metagenome assembled genome from gulf of manar.</title>
        <authorList>
            <person name="Kohli P."/>
            <person name="Pk S."/>
            <person name="Venkata Ramana C."/>
            <person name="Sasikala C."/>
        </authorList>
    </citation>
    <scope>NUCLEOTIDE SEQUENCE [LARGE SCALE GENOMIC DNA]</scope>
    <source>
        <strain evidence="12">JB008</strain>
    </source>
</reference>
<dbReference type="EMBL" id="JAQQAL010000022">
    <property type="protein sequence ID" value="MDC7227010.1"/>
    <property type="molecule type" value="Genomic_DNA"/>
</dbReference>
<evidence type="ECO:0000256" key="3">
    <source>
        <dbReference type="ARBA" id="ARBA00022722"/>
    </source>
</evidence>
<evidence type="ECO:0000256" key="1">
    <source>
        <dbReference type="ARBA" id="ARBA00000851"/>
    </source>
</evidence>
<name>A0AAJ1IGU5_9SPIO</name>
<dbReference type="EC" id="3.1.21.3" evidence="10"/>
<dbReference type="Gene3D" id="3.90.1570.50">
    <property type="match status" value="1"/>
</dbReference>
<dbReference type="GO" id="GO:0009307">
    <property type="term" value="P:DNA restriction-modification system"/>
    <property type="evidence" value="ECO:0007669"/>
    <property type="project" value="UniProtKB-KW"/>
</dbReference>
<comment type="caution">
    <text evidence="12">The sequence shown here is derived from an EMBL/GenBank/DDBJ whole genome shotgun (WGS) entry which is preliminary data.</text>
</comment>
<evidence type="ECO:0000256" key="10">
    <source>
        <dbReference type="RuleBase" id="RU364115"/>
    </source>
</evidence>
<dbReference type="Gene3D" id="3.40.50.300">
    <property type="entry name" value="P-loop containing nucleotide triphosphate hydrolases"/>
    <property type="match status" value="2"/>
</dbReference>
<evidence type="ECO:0000313" key="13">
    <source>
        <dbReference type="Proteomes" id="UP001221217"/>
    </source>
</evidence>
<dbReference type="InterPro" id="IPR040980">
    <property type="entry name" value="SWI2_SNF2"/>
</dbReference>
<dbReference type="SMART" id="SM00487">
    <property type="entry name" value="DEXDc"/>
    <property type="match status" value="1"/>
</dbReference>
<dbReference type="NCBIfam" id="TIGR00348">
    <property type="entry name" value="hsdR"/>
    <property type="match status" value="1"/>
</dbReference>
<evidence type="ECO:0000256" key="8">
    <source>
        <dbReference type="ARBA" id="ARBA00022840"/>
    </source>
</evidence>
<evidence type="ECO:0000256" key="7">
    <source>
        <dbReference type="ARBA" id="ARBA00022801"/>
    </source>
</evidence>
<keyword evidence="3" id="KW-0540">Nuclease</keyword>
<evidence type="ECO:0000256" key="5">
    <source>
        <dbReference type="ARBA" id="ARBA00022747"/>
    </source>
</evidence>
<dbReference type="InterPro" id="IPR051268">
    <property type="entry name" value="Type-I_R_enzyme_R_subunit"/>
</dbReference>
<dbReference type="Pfam" id="PF04313">
    <property type="entry name" value="HSDR_N"/>
    <property type="match status" value="1"/>
</dbReference>
<dbReference type="CDD" id="cd22332">
    <property type="entry name" value="HsdR_N"/>
    <property type="match status" value="1"/>
</dbReference>
<dbReference type="Pfam" id="PF11867">
    <property type="entry name" value="T1RH-like_C"/>
    <property type="match status" value="1"/>
</dbReference>
<dbReference type="Proteomes" id="UP001221217">
    <property type="component" value="Unassembled WGS sequence"/>
</dbReference>
<evidence type="ECO:0000256" key="9">
    <source>
        <dbReference type="ARBA" id="ARBA00023125"/>
    </source>
</evidence>
<evidence type="ECO:0000256" key="2">
    <source>
        <dbReference type="ARBA" id="ARBA00008598"/>
    </source>
</evidence>
<sequence>MSISEYQEDLISLIPALKQLINLGYEYITPSECESMRGGRLHQPILDKILREQLHKINSFSFKGKNHKFTESNIEKAVQEIREVPFDSLITTNELIYDLITLGKSFEQTIEGYTKSFSLNYIDWDNPENNVFHVCDEFIIEQRHSRRTRKPDIVLFVNGIPLAVIEAKRPDKPDSIKEGISQHIRNQGVDEIPHLFVYSQLLFSIAQNQASYATAGTPEKFWSIWREEYDSTDETKLNHSINKKLDESTLTHLFSERPDWQKQKMLEIWNAGDRKPSEQDRTIYSLLRIERILELTQSFVVFDNKIKKVPRYQQYFAVKETVSKITKAKGDLPRQGGVIWHTTGSGKSITMVLLAKAISLESSIIDPRIILVTDRVDLDDQIYKTFKNCGKAVKRATSGENLFKLIEENKASIITTIIDKFEAGLRKNKLKSESRNIFVLVDESHRSQYGSAHANMKRVFPNACYIGFTGTPLLRNEKSTARKFGGFIHSYTMNQAIADRAVTPLIYEGRMSELRGDRNQIDKWFERITSDLTEDQKLDLKKRFRREEELTKSDDRLKEITYDIIQHYSQFRKSGLKGQFAVSSRLEAVKYKNCFDELGDISTEIVMSPPDTRTDHSEVDESNIPEVQRFWKSMMDRFGTPKAYQDTIIDRFHNSDDPEIIIVIHKLLTGFDEPRNGVLYIDKRLKEHNILQAIARVNRLYDGKEYGLIIDYRGIFGQLNEAIELYNTLEEKGFDREDIIGTLTTTTDEITKLHEYHTNLWAIFSEIANKTDTEAMQLHLEPEDVRHRFYETLRIFFNTLRLALSNAAFLEHTSSDTIERYKSDLKMFISLRNTIKQRFGETVDYSSYEIQIRNMVNKYIGADEVKNIIEPVDLFNIDDFERELEGIEGDAAKADTIASRMKKTIHEKMQEDPLLYKRLSEIISEAIAEHRAKRLSDAEYLNRVREAMNEMRESGGSDVPDELKKHESARPYYRLIAEELPNDMVCEKTPAYIASDVAKQVDDIIYKHKKRDWINDSSVHNKIFNDIEDYLFQIKGRYDLSWDYDAIDRIIEQSLEIAKHREL</sequence>
<gene>
    <name evidence="12" type="ORF">PQJ61_09625</name>
</gene>
<keyword evidence="4 10" id="KW-0547">Nucleotide-binding</keyword>
<protein>
    <recommendedName>
        <fullName evidence="10">Type I restriction enzyme endonuclease subunit</fullName>
        <shortName evidence="10">R protein</shortName>
        <ecNumber evidence="10">3.1.21.3</ecNumber>
    </recommendedName>
</protein>
<dbReference type="CDD" id="cd18800">
    <property type="entry name" value="SF2_C_EcoR124I-like"/>
    <property type="match status" value="1"/>
</dbReference>
<evidence type="ECO:0000256" key="4">
    <source>
        <dbReference type="ARBA" id="ARBA00022741"/>
    </source>
</evidence>
<accession>A0AAJ1IGU5</accession>
<dbReference type="InterPro" id="IPR027417">
    <property type="entry name" value="P-loop_NTPase"/>
</dbReference>
<dbReference type="AlphaFoldDB" id="A0AAJ1IGU5"/>
<keyword evidence="8 10" id="KW-0067">ATP-binding</keyword>
<dbReference type="PANTHER" id="PTHR30195:SF15">
    <property type="entry name" value="TYPE I RESTRICTION ENZYME HINDI ENDONUCLEASE SUBUNIT"/>
    <property type="match status" value="1"/>
</dbReference>
<comment type="similarity">
    <text evidence="2 10">Belongs to the HsdR family.</text>
</comment>
<dbReference type="GO" id="GO:0003677">
    <property type="term" value="F:DNA binding"/>
    <property type="evidence" value="ECO:0007669"/>
    <property type="project" value="UniProtKB-KW"/>
</dbReference>
<dbReference type="CDD" id="cd18030">
    <property type="entry name" value="DEXHc_RE_I_HsdR"/>
    <property type="match status" value="1"/>
</dbReference>
<feature type="domain" description="Helicase ATP-binding" evidence="11">
    <location>
        <begin position="328"/>
        <end position="490"/>
    </location>
</feature>
<dbReference type="PANTHER" id="PTHR30195">
    <property type="entry name" value="TYPE I SITE-SPECIFIC DEOXYRIBONUCLEASE PROTEIN SUBUNIT M AND R"/>
    <property type="match status" value="1"/>
</dbReference>
<keyword evidence="5 10" id="KW-0680">Restriction system</keyword>
<keyword evidence="7 10" id="KW-0378">Hydrolase</keyword>
<organism evidence="12 13">
    <name type="scientific">Candidatus Thalassospirochaeta sargassi</name>
    <dbReference type="NCBI Taxonomy" id="3119039"/>
    <lineage>
        <taxon>Bacteria</taxon>
        <taxon>Pseudomonadati</taxon>
        <taxon>Spirochaetota</taxon>
        <taxon>Spirochaetia</taxon>
        <taxon>Spirochaetales</taxon>
        <taxon>Spirochaetaceae</taxon>
        <taxon>Candidatus Thalassospirochaeta</taxon>
    </lineage>
</organism>